<keyword evidence="9 12" id="KW-0449">Lipoprotein</keyword>
<comment type="function">
    <text evidence="10 12">Involved in the storage or transport of lipids necessary for membrane maintenance under stressful conditions. Displays a binding preference for lysophospholipids.</text>
</comment>
<evidence type="ECO:0000256" key="12">
    <source>
        <dbReference type="PIRNR" id="PIRNR036893"/>
    </source>
</evidence>
<dbReference type="RefSeq" id="WP_169727517.1">
    <property type="nucleotide sequence ID" value="NZ_CP018632.1"/>
</dbReference>
<keyword evidence="7 13" id="KW-0564">Palmitate</keyword>
<dbReference type="InterPro" id="IPR022271">
    <property type="entry name" value="Lipocalin_ApoD"/>
</dbReference>
<evidence type="ECO:0000256" key="1">
    <source>
        <dbReference type="ARBA" id="ARBA00004459"/>
    </source>
</evidence>
<accession>A0A2Z2NTM2</accession>
<evidence type="ECO:0000256" key="11">
    <source>
        <dbReference type="ARBA" id="ARBA00071217"/>
    </source>
</evidence>
<keyword evidence="16" id="KW-1185">Reference proteome</keyword>
<comment type="subunit">
    <text evidence="3 12">Homodimer.</text>
</comment>
<dbReference type="PIRSF" id="PIRSF036893">
    <property type="entry name" value="Lipocalin_ApoD"/>
    <property type="match status" value="1"/>
</dbReference>
<dbReference type="SUPFAM" id="SSF50814">
    <property type="entry name" value="Lipocalins"/>
    <property type="match status" value="1"/>
</dbReference>
<dbReference type="PROSITE" id="PS51257">
    <property type="entry name" value="PROKAR_LIPOPROTEIN"/>
    <property type="match status" value="1"/>
</dbReference>
<keyword evidence="5 12" id="KW-0446">Lipid-binding</keyword>
<dbReference type="InterPro" id="IPR022272">
    <property type="entry name" value="Lipocalin_CS"/>
</dbReference>
<evidence type="ECO:0000256" key="2">
    <source>
        <dbReference type="ARBA" id="ARBA00006889"/>
    </source>
</evidence>
<dbReference type="PANTHER" id="PTHR10612">
    <property type="entry name" value="APOLIPOPROTEIN D"/>
    <property type="match status" value="1"/>
</dbReference>
<organism evidence="15 16">
    <name type="scientific">Granulosicoccus antarcticus IMCC3135</name>
    <dbReference type="NCBI Taxonomy" id="1192854"/>
    <lineage>
        <taxon>Bacteria</taxon>
        <taxon>Pseudomonadati</taxon>
        <taxon>Pseudomonadota</taxon>
        <taxon>Gammaproteobacteria</taxon>
        <taxon>Chromatiales</taxon>
        <taxon>Granulosicoccaceae</taxon>
        <taxon>Granulosicoccus</taxon>
    </lineage>
</organism>
<dbReference type="Pfam" id="PF08212">
    <property type="entry name" value="Lipocalin_2"/>
    <property type="match status" value="1"/>
</dbReference>
<evidence type="ECO:0000313" key="15">
    <source>
        <dbReference type="EMBL" id="ASJ74836.1"/>
    </source>
</evidence>
<dbReference type="CDD" id="cd19438">
    <property type="entry name" value="lipocalin_Blc-like"/>
    <property type="match status" value="1"/>
</dbReference>
<dbReference type="Gene3D" id="2.40.128.20">
    <property type="match status" value="1"/>
</dbReference>
<evidence type="ECO:0000256" key="5">
    <source>
        <dbReference type="ARBA" id="ARBA00023121"/>
    </source>
</evidence>
<name>A0A2Z2NTM2_9GAMM</name>
<dbReference type="InterPro" id="IPR002446">
    <property type="entry name" value="Lipocalin_bac"/>
</dbReference>
<keyword evidence="6 12" id="KW-0472">Membrane</keyword>
<dbReference type="EMBL" id="CP018632">
    <property type="protein sequence ID" value="ASJ74836.1"/>
    <property type="molecule type" value="Genomic_DNA"/>
</dbReference>
<feature type="chain" id="PRO_5016196469" description="Outer membrane lipoprotein Blc" evidence="12">
    <location>
        <begin position="22"/>
        <end position="177"/>
    </location>
</feature>
<keyword evidence="4 12" id="KW-0732">Signal</keyword>
<dbReference type="PANTHER" id="PTHR10612:SF34">
    <property type="entry name" value="APOLIPOPROTEIN D"/>
    <property type="match status" value="1"/>
</dbReference>
<dbReference type="InterPro" id="IPR047202">
    <property type="entry name" value="Lipocalin_Blc-like_dom"/>
</dbReference>
<feature type="signal peptide" evidence="12">
    <location>
        <begin position="1"/>
        <end position="21"/>
    </location>
</feature>
<evidence type="ECO:0000256" key="9">
    <source>
        <dbReference type="ARBA" id="ARBA00023288"/>
    </source>
</evidence>
<dbReference type="FunFam" id="2.40.128.20:FF:000002">
    <property type="entry name" value="Outer membrane lipoprotein Blc"/>
    <property type="match status" value="1"/>
</dbReference>
<keyword evidence="8 12" id="KW-0998">Cell outer membrane</keyword>
<dbReference type="PRINTS" id="PR01171">
    <property type="entry name" value="BCTLIPOCALIN"/>
</dbReference>
<evidence type="ECO:0000256" key="6">
    <source>
        <dbReference type="ARBA" id="ARBA00023136"/>
    </source>
</evidence>
<protein>
    <recommendedName>
        <fullName evidence="11 12">Outer membrane lipoprotein Blc</fullName>
    </recommendedName>
</protein>
<dbReference type="GO" id="GO:0009279">
    <property type="term" value="C:cell outer membrane"/>
    <property type="evidence" value="ECO:0007669"/>
    <property type="project" value="UniProtKB-SubCell"/>
</dbReference>
<dbReference type="GO" id="GO:0006950">
    <property type="term" value="P:response to stress"/>
    <property type="evidence" value="ECO:0007669"/>
    <property type="project" value="UniProtKB-ARBA"/>
</dbReference>
<sequence>MKGSLSWLVSLGSLLLLSACAGGLPKGITPVQNFEVDRYLGTWYEIARLDHRFERGLSNVSAEYSLKDNGQIRVLNKGLDENGEWSEAEGRARFAREQDEGYLKVSFFGPFFGTYAVFDLDENYTQAYVAGDDRSYLWFLSRTPTVSDEQKQAFIAQADAMGFPVGELIFVDQGLGD</sequence>
<evidence type="ECO:0000256" key="8">
    <source>
        <dbReference type="ARBA" id="ARBA00023237"/>
    </source>
</evidence>
<feature type="lipid moiety-binding region" description="N-palmitoyl cysteine" evidence="13">
    <location>
        <position position="20"/>
    </location>
</feature>
<dbReference type="AlphaFoldDB" id="A0A2Z2NTM2"/>
<evidence type="ECO:0000256" key="13">
    <source>
        <dbReference type="PIRSR" id="PIRSR036893-52"/>
    </source>
</evidence>
<reference evidence="15 16" key="1">
    <citation type="submission" date="2016-12" db="EMBL/GenBank/DDBJ databases">
        <authorList>
            <person name="Song W.-J."/>
            <person name="Kurnit D.M."/>
        </authorList>
    </citation>
    <scope>NUCLEOTIDE SEQUENCE [LARGE SCALE GENOMIC DNA]</scope>
    <source>
        <strain evidence="15 16">IMCC3135</strain>
    </source>
</reference>
<dbReference type="PROSITE" id="PS00213">
    <property type="entry name" value="LIPOCALIN"/>
    <property type="match status" value="1"/>
</dbReference>
<evidence type="ECO:0000256" key="10">
    <source>
        <dbReference type="ARBA" id="ARBA00057024"/>
    </source>
</evidence>
<feature type="domain" description="Lipocalin/cytosolic fatty-acid binding" evidence="14">
    <location>
        <begin position="35"/>
        <end position="173"/>
    </location>
</feature>
<comment type="similarity">
    <text evidence="2 12">Belongs to the calycin superfamily. Lipocalin family.</text>
</comment>
<proteinExistence type="inferred from homology"/>
<evidence type="ECO:0000256" key="7">
    <source>
        <dbReference type="ARBA" id="ARBA00023139"/>
    </source>
</evidence>
<comment type="subcellular location">
    <subcellularLocation>
        <location evidence="1">Cell outer membrane</location>
        <topology evidence="1">Lipid-anchor</topology>
    </subcellularLocation>
</comment>
<feature type="lipid moiety-binding region" description="S-diacylglycerol cysteine" evidence="13">
    <location>
        <position position="20"/>
    </location>
</feature>
<evidence type="ECO:0000259" key="14">
    <source>
        <dbReference type="Pfam" id="PF08212"/>
    </source>
</evidence>
<dbReference type="InterPro" id="IPR000566">
    <property type="entry name" value="Lipocln_cytosolic_FA-bd_dom"/>
</dbReference>
<evidence type="ECO:0000256" key="4">
    <source>
        <dbReference type="ARBA" id="ARBA00022729"/>
    </source>
</evidence>
<dbReference type="KEGG" id="gai:IMCC3135_23835"/>
<dbReference type="GO" id="GO:0008289">
    <property type="term" value="F:lipid binding"/>
    <property type="evidence" value="ECO:0007669"/>
    <property type="project" value="UniProtKB-UniRule"/>
</dbReference>
<dbReference type="Proteomes" id="UP000250079">
    <property type="component" value="Chromosome"/>
</dbReference>
<evidence type="ECO:0000256" key="3">
    <source>
        <dbReference type="ARBA" id="ARBA00011738"/>
    </source>
</evidence>
<gene>
    <name evidence="15" type="primary">blc</name>
    <name evidence="15" type="ORF">IMCC3135_23835</name>
</gene>
<dbReference type="InterPro" id="IPR012674">
    <property type="entry name" value="Calycin"/>
</dbReference>
<evidence type="ECO:0000313" key="16">
    <source>
        <dbReference type="Proteomes" id="UP000250079"/>
    </source>
</evidence>